<gene>
    <name evidence="9" type="ORF">J1TS3_19800</name>
</gene>
<dbReference type="PANTHER" id="PTHR34220">
    <property type="entry name" value="SENSOR HISTIDINE KINASE YPDA"/>
    <property type="match status" value="1"/>
</dbReference>
<organism evidence="9 10">
    <name type="scientific">Siminovitchia fordii</name>
    <dbReference type="NCBI Taxonomy" id="254759"/>
    <lineage>
        <taxon>Bacteria</taxon>
        <taxon>Bacillati</taxon>
        <taxon>Bacillota</taxon>
        <taxon>Bacilli</taxon>
        <taxon>Bacillales</taxon>
        <taxon>Bacillaceae</taxon>
        <taxon>Siminovitchia</taxon>
    </lineage>
</organism>
<dbReference type="InterPro" id="IPR005467">
    <property type="entry name" value="His_kinase_dom"/>
</dbReference>
<protein>
    <recommendedName>
        <fullName evidence="2">histidine kinase</fullName>
        <ecNumber evidence="2">2.7.13.3</ecNumber>
    </recommendedName>
</protein>
<keyword evidence="5" id="KW-0418">Kinase</keyword>
<dbReference type="SUPFAM" id="SSF55874">
    <property type="entry name" value="ATPase domain of HSP90 chaperone/DNA topoisomerase II/histidine kinase"/>
    <property type="match status" value="1"/>
</dbReference>
<comment type="caution">
    <text evidence="9">The sequence shown here is derived from an EMBL/GenBank/DDBJ whole genome shotgun (WGS) entry which is preliminary data.</text>
</comment>
<dbReference type="PRINTS" id="PR00344">
    <property type="entry name" value="BCTRLSENSOR"/>
</dbReference>
<sequence>MLIPPLSIQTLVENAIRHGVLKKIDGGTILIKVVRFEEHSEVIVQDDGVGMDEEKINEVLSSKPEQSRGIGIVNTNTRLKQMFGTELKIYRVPGQGTTVTFNVPHKK</sequence>
<dbReference type="Gene3D" id="3.30.565.10">
    <property type="entry name" value="Histidine kinase-like ATPase, C-terminal domain"/>
    <property type="match status" value="1"/>
</dbReference>
<evidence type="ECO:0000256" key="3">
    <source>
        <dbReference type="ARBA" id="ARBA00022679"/>
    </source>
</evidence>
<evidence type="ECO:0000256" key="4">
    <source>
        <dbReference type="ARBA" id="ARBA00022741"/>
    </source>
</evidence>
<dbReference type="Pfam" id="PF02518">
    <property type="entry name" value="HATPase_c"/>
    <property type="match status" value="1"/>
</dbReference>
<evidence type="ECO:0000256" key="2">
    <source>
        <dbReference type="ARBA" id="ARBA00012438"/>
    </source>
</evidence>
<dbReference type="PROSITE" id="PS50109">
    <property type="entry name" value="HIS_KIN"/>
    <property type="match status" value="1"/>
</dbReference>
<name>A0ABQ4K5E0_9BACI</name>
<dbReference type="SMART" id="SM00387">
    <property type="entry name" value="HATPase_c"/>
    <property type="match status" value="1"/>
</dbReference>
<proteinExistence type="predicted"/>
<keyword evidence="4" id="KW-0547">Nucleotide-binding</keyword>
<reference evidence="9 10" key="1">
    <citation type="submission" date="2021-03" db="EMBL/GenBank/DDBJ databases">
        <title>Antimicrobial resistance genes in bacteria isolated from Japanese honey, and their potential for conferring macrolide and lincosamide resistance in the American foulbrood pathogen Paenibacillus larvae.</title>
        <authorList>
            <person name="Okamoto M."/>
            <person name="Kumagai M."/>
            <person name="Kanamori H."/>
            <person name="Takamatsu D."/>
        </authorList>
    </citation>
    <scope>NUCLEOTIDE SEQUENCE [LARGE SCALE GENOMIC DNA]</scope>
    <source>
        <strain evidence="9 10">J1TS3</strain>
    </source>
</reference>
<keyword evidence="7" id="KW-0902">Two-component regulatory system</keyword>
<evidence type="ECO:0000259" key="8">
    <source>
        <dbReference type="PROSITE" id="PS50109"/>
    </source>
</evidence>
<accession>A0ABQ4K5E0</accession>
<dbReference type="EC" id="2.7.13.3" evidence="2"/>
<keyword evidence="10" id="KW-1185">Reference proteome</keyword>
<evidence type="ECO:0000256" key="7">
    <source>
        <dbReference type="ARBA" id="ARBA00023012"/>
    </source>
</evidence>
<feature type="domain" description="Histidine kinase" evidence="8">
    <location>
        <begin position="8"/>
        <end position="107"/>
    </location>
</feature>
<evidence type="ECO:0000256" key="6">
    <source>
        <dbReference type="ARBA" id="ARBA00022840"/>
    </source>
</evidence>
<dbReference type="PANTHER" id="PTHR34220:SF7">
    <property type="entry name" value="SENSOR HISTIDINE KINASE YPDA"/>
    <property type="match status" value="1"/>
</dbReference>
<dbReference type="InterPro" id="IPR036890">
    <property type="entry name" value="HATPase_C_sf"/>
</dbReference>
<evidence type="ECO:0000313" key="9">
    <source>
        <dbReference type="EMBL" id="GIN20846.1"/>
    </source>
</evidence>
<keyword evidence="6" id="KW-0067">ATP-binding</keyword>
<dbReference type="InterPro" id="IPR004358">
    <property type="entry name" value="Sig_transdc_His_kin-like_C"/>
</dbReference>
<evidence type="ECO:0000256" key="5">
    <source>
        <dbReference type="ARBA" id="ARBA00022777"/>
    </source>
</evidence>
<dbReference type="InterPro" id="IPR003594">
    <property type="entry name" value="HATPase_dom"/>
</dbReference>
<evidence type="ECO:0000256" key="1">
    <source>
        <dbReference type="ARBA" id="ARBA00000085"/>
    </source>
</evidence>
<dbReference type="EMBL" id="BOQT01000006">
    <property type="protein sequence ID" value="GIN20846.1"/>
    <property type="molecule type" value="Genomic_DNA"/>
</dbReference>
<comment type="catalytic activity">
    <reaction evidence="1">
        <text>ATP + protein L-histidine = ADP + protein N-phospho-L-histidine.</text>
        <dbReference type="EC" id="2.7.13.3"/>
    </reaction>
</comment>
<keyword evidence="3" id="KW-0808">Transferase</keyword>
<dbReference type="InterPro" id="IPR050640">
    <property type="entry name" value="Bact_2-comp_sensor_kinase"/>
</dbReference>
<dbReference type="Proteomes" id="UP000680279">
    <property type="component" value="Unassembled WGS sequence"/>
</dbReference>
<evidence type="ECO:0000313" key="10">
    <source>
        <dbReference type="Proteomes" id="UP000680279"/>
    </source>
</evidence>